<proteinExistence type="predicted"/>
<dbReference type="SMART" id="SM00382">
    <property type="entry name" value="AAA"/>
    <property type="match status" value="1"/>
</dbReference>
<dbReference type="PROSITE" id="PS50893">
    <property type="entry name" value="ABC_TRANSPORTER_2"/>
    <property type="match status" value="1"/>
</dbReference>
<dbReference type="InterPro" id="IPR050093">
    <property type="entry name" value="ABC_SmlMolc_Importer"/>
</dbReference>
<dbReference type="PANTHER" id="PTHR42781">
    <property type="entry name" value="SPERMIDINE/PUTRESCINE IMPORT ATP-BINDING PROTEIN POTA"/>
    <property type="match status" value="1"/>
</dbReference>
<keyword evidence="3 5" id="KW-0067">ATP-binding</keyword>
<dbReference type="EMBL" id="JAPIVE010000001">
    <property type="protein sequence ID" value="MCX2523585.1"/>
    <property type="molecule type" value="Genomic_DNA"/>
</dbReference>
<dbReference type="GO" id="GO:0016887">
    <property type="term" value="F:ATP hydrolysis activity"/>
    <property type="evidence" value="ECO:0007669"/>
    <property type="project" value="InterPro"/>
</dbReference>
<evidence type="ECO:0000313" key="6">
    <source>
        <dbReference type="Proteomes" id="UP001165678"/>
    </source>
</evidence>
<dbReference type="Pfam" id="PF00005">
    <property type="entry name" value="ABC_tran"/>
    <property type="match status" value="1"/>
</dbReference>
<dbReference type="InterPro" id="IPR003593">
    <property type="entry name" value="AAA+_ATPase"/>
</dbReference>
<sequence length="245" mass="26815">MDGETPAIECRGIHRSFEHHVLFTDLNLSLPARQVTALVGASGCGKSSLLNLMNGLLLPDQGDIRVLGEPLDYERLPAMRRNMGYAVQQIGLMPHMTVERNITLLATLAGWSASACQTRLSTLLSLMALDPALTSRYPHQISGGQAQRVGLCRAMMLNPPILLLDEAFSAVDPITRVDVHARFQDLQREEPRTVVMVTHDMREAMKLADYLVVMGPGQILQTGAPGDIAAAPINEQVRQLMEVAQ</sequence>
<feature type="domain" description="ABC transporter" evidence="4">
    <location>
        <begin position="8"/>
        <end position="241"/>
    </location>
</feature>
<dbReference type="AlphaFoldDB" id="A0AA41ZFG8"/>
<dbReference type="Proteomes" id="UP001165678">
    <property type="component" value="Unassembled WGS sequence"/>
</dbReference>
<dbReference type="RefSeq" id="WP_250937279.1">
    <property type="nucleotide sequence ID" value="NZ_JAMLJK010000001.1"/>
</dbReference>
<dbReference type="Gene3D" id="3.40.50.300">
    <property type="entry name" value="P-loop containing nucleotide triphosphate hydrolases"/>
    <property type="match status" value="1"/>
</dbReference>
<keyword evidence="6" id="KW-1185">Reference proteome</keyword>
<accession>A0AA41ZFG8</accession>
<dbReference type="InterPro" id="IPR027417">
    <property type="entry name" value="P-loop_NTPase"/>
</dbReference>
<name>A0AA41ZFG8_9GAMM</name>
<dbReference type="InterPro" id="IPR017871">
    <property type="entry name" value="ABC_transporter-like_CS"/>
</dbReference>
<evidence type="ECO:0000259" key="4">
    <source>
        <dbReference type="PROSITE" id="PS50893"/>
    </source>
</evidence>
<keyword evidence="2" id="KW-0547">Nucleotide-binding</keyword>
<evidence type="ECO:0000256" key="2">
    <source>
        <dbReference type="ARBA" id="ARBA00022741"/>
    </source>
</evidence>
<keyword evidence="1" id="KW-0813">Transport</keyword>
<dbReference type="PANTHER" id="PTHR42781:SF4">
    <property type="entry name" value="SPERMIDINE_PUTRESCINE IMPORT ATP-BINDING PROTEIN POTA"/>
    <property type="match status" value="1"/>
</dbReference>
<evidence type="ECO:0000313" key="5">
    <source>
        <dbReference type="EMBL" id="MCX2523585.1"/>
    </source>
</evidence>
<dbReference type="PROSITE" id="PS00211">
    <property type="entry name" value="ABC_TRANSPORTER_1"/>
    <property type="match status" value="1"/>
</dbReference>
<evidence type="ECO:0000256" key="3">
    <source>
        <dbReference type="ARBA" id="ARBA00022840"/>
    </source>
</evidence>
<reference evidence="5" key="1">
    <citation type="submission" date="2022-11" db="EMBL/GenBank/DDBJ databases">
        <title>Larsenimonas rhizosphaerae sp. nov., isolated from a tidal mudflat.</title>
        <authorList>
            <person name="Lee S.D."/>
            <person name="Kim I.S."/>
        </authorList>
    </citation>
    <scope>NUCLEOTIDE SEQUENCE</scope>
    <source>
        <strain evidence="5">GH2-1</strain>
    </source>
</reference>
<dbReference type="InterPro" id="IPR003439">
    <property type="entry name" value="ABC_transporter-like_ATP-bd"/>
</dbReference>
<dbReference type="GO" id="GO:0005524">
    <property type="term" value="F:ATP binding"/>
    <property type="evidence" value="ECO:0007669"/>
    <property type="project" value="UniProtKB-KW"/>
</dbReference>
<gene>
    <name evidence="5" type="ORF">OQ287_04970</name>
</gene>
<evidence type="ECO:0000256" key="1">
    <source>
        <dbReference type="ARBA" id="ARBA00022448"/>
    </source>
</evidence>
<organism evidence="5 6">
    <name type="scientific">Larsenimonas rhizosphaerae</name>
    <dbReference type="NCBI Taxonomy" id="2944682"/>
    <lineage>
        <taxon>Bacteria</taxon>
        <taxon>Pseudomonadati</taxon>
        <taxon>Pseudomonadota</taxon>
        <taxon>Gammaproteobacteria</taxon>
        <taxon>Oceanospirillales</taxon>
        <taxon>Halomonadaceae</taxon>
        <taxon>Larsenimonas</taxon>
    </lineage>
</organism>
<dbReference type="SUPFAM" id="SSF52540">
    <property type="entry name" value="P-loop containing nucleoside triphosphate hydrolases"/>
    <property type="match status" value="1"/>
</dbReference>
<protein>
    <submittedName>
        <fullName evidence="5">ATP-binding cassette domain-containing protein</fullName>
    </submittedName>
</protein>
<comment type="caution">
    <text evidence="5">The sequence shown here is derived from an EMBL/GenBank/DDBJ whole genome shotgun (WGS) entry which is preliminary data.</text>
</comment>